<feature type="chain" id="PRO_5001585682" evidence="2">
    <location>
        <begin position="19"/>
        <end position="728"/>
    </location>
</feature>
<evidence type="ECO:0000259" key="3">
    <source>
        <dbReference type="PROSITE" id="PS00498"/>
    </source>
</evidence>
<dbReference type="Pfam" id="PF00372">
    <property type="entry name" value="Hemocyanin_M"/>
    <property type="match status" value="1"/>
</dbReference>
<dbReference type="InterPro" id="IPR014756">
    <property type="entry name" value="Ig_E-set"/>
</dbReference>
<organism evidence="4">
    <name type="scientific">Penaeus monodon</name>
    <name type="common">Giant tiger prawn</name>
    <dbReference type="NCBI Taxonomy" id="6687"/>
    <lineage>
        <taxon>Eukaryota</taxon>
        <taxon>Metazoa</taxon>
        <taxon>Ecdysozoa</taxon>
        <taxon>Arthropoda</taxon>
        <taxon>Crustacea</taxon>
        <taxon>Multicrustacea</taxon>
        <taxon>Malacostraca</taxon>
        <taxon>Eumalacostraca</taxon>
        <taxon>Eucarida</taxon>
        <taxon>Decapoda</taxon>
        <taxon>Dendrobranchiata</taxon>
        <taxon>Penaeoidea</taxon>
        <taxon>Penaeidae</taxon>
        <taxon>Penaeus</taxon>
    </lineage>
</organism>
<dbReference type="SUPFAM" id="SSF48050">
    <property type="entry name" value="Hemocyanin, N-terminal domain"/>
    <property type="match status" value="1"/>
</dbReference>
<dbReference type="Pfam" id="PF03722">
    <property type="entry name" value="Hemocyanin_N"/>
    <property type="match status" value="1"/>
</dbReference>
<name>A0A060PQG9_PENMO</name>
<dbReference type="SUPFAM" id="SSF81296">
    <property type="entry name" value="E set domains"/>
    <property type="match status" value="1"/>
</dbReference>
<dbReference type="OrthoDB" id="8119704at2759"/>
<keyword evidence="2" id="KW-0732">Signal</keyword>
<dbReference type="Gene3D" id="1.10.1280.10">
    <property type="entry name" value="Di-copper center containing domain from catechol oxidase"/>
    <property type="match status" value="1"/>
</dbReference>
<sequence length="728" mass="83667">MRWFHLMPLAFLASGVFSSNKSESWESISAPEETLRKLLYLPYENTVTLSRHVSLDMSAVVVDTASGMYTTRISAEEKESLRTTSSVPRGVPFSFYSKHHAQAAKDLIKVFLDAKDLDELRRIAVVVRDHVNEVMFLFALSHAFYERKDLNPAALPPLETVLPDRFVPTVVLNKAKQLAKDAMIGKDKDEAHVYWPTNDASVYPRSPEHRVAYWREDIDLGRFYWHWHLLNPRNIEPGKRDRRGELFYYMNHNLVARYNMERLSVNLEPVEAFKDWKNPIKNGYFPPIACDNGYDWASRQDHTLFKDVNAIPLSESTFVSKLDTWRTNLLHAFGVGYLIRENGPHVRLTDNPRVGEDYGIDLVGEAVEAGASVNPGLYGDLNTLGHDLLSQCHDPVRSHKSNVGVLAATETAIRDPVFFRWHKFIDDVFLKYKMTQPPYTPKQLHMNVEVMSVTVTDKSTARAYYTPRRGDQLHTYFRVKSFEATNGIDFKLNPEDHFKVHFQSDYLQHTHFYYTIKVFNRNSEVIRPKVRIFLAPKFDNVGQRMNYSALLHYWTEMDVFEADPILPGSSSYITRDSSESSIFGFDSEAAYGRTSGCGWPKNLQLPRGKPDGMNFLLFVMVTDSSWDTPLSQTYSCTDLTNDYLSIGLCSPPLFSRTSPSSFCGLPSAKYPDRWPMGYPLDRKSPHETIEAFVNEYPNMRLHDFVIKHLEAANLKTEDDTVECLRFRC</sequence>
<evidence type="ECO:0000313" key="4">
    <source>
        <dbReference type="EMBL" id="BAO96441.1"/>
    </source>
</evidence>
<proteinExistence type="evidence at transcript level"/>
<protein>
    <submittedName>
        <fullName evidence="4">Prophenoloxidase beta</fullName>
    </submittedName>
</protein>
<dbReference type="SUPFAM" id="SSF48056">
    <property type="entry name" value="Di-copper centre-containing domain"/>
    <property type="match status" value="1"/>
</dbReference>
<reference evidence="4" key="1">
    <citation type="submission" date="2013-03" db="EMBL/GenBank/DDBJ databases">
        <title>The hepatopancreas type of prophenoloxidase (proPOb) from the black tiger prawn (Penaeus monodon ).</title>
        <authorList>
            <person name="Masuda T."/>
            <person name="Toyohara H."/>
        </authorList>
    </citation>
    <scope>NUCLEOTIDE SEQUENCE</scope>
    <source>
        <tissue evidence="4">Hepatopancreas</tissue>
    </source>
</reference>
<dbReference type="InterPro" id="IPR008922">
    <property type="entry name" value="Di-copper_centre_dom_sf"/>
</dbReference>
<dbReference type="PROSITE" id="PS00498">
    <property type="entry name" value="TYROSINASE_2"/>
    <property type="match status" value="1"/>
</dbReference>
<gene>
    <name evidence="4" type="primary">proPOb</name>
</gene>
<dbReference type="GO" id="GO:0016491">
    <property type="term" value="F:oxidoreductase activity"/>
    <property type="evidence" value="ECO:0007669"/>
    <property type="project" value="InterPro"/>
</dbReference>
<dbReference type="PANTHER" id="PTHR11511:SF5">
    <property type="entry name" value="FAT-BODY PROTEIN 1-RELATED"/>
    <property type="match status" value="1"/>
</dbReference>
<dbReference type="InterPro" id="IPR005204">
    <property type="entry name" value="Hemocyanin_N"/>
</dbReference>
<dbReference type="PANTHER" id="PTHR11511">
    <property type="entry name" value="LARVAL STORAGE PROTEIN/PHENOLOXIDASE"/>
    <property type="match status" value="1"/>
</dbReference>
<dbReference type="EMBL" id="AB807749">
    <property type="protein sequence ID" value="BAO96441.1"/>
    <property type="molecule type" value="mRNA"/>
</dbReference>
<dbReference type="InterPro" id="IPR000896">
    <property type="entry name" value="Hemocyanin/hexamerin_mid_dom"/>
</dbReference>
<dbReference type="PROSITE" id="PS00210">
    <property type="entry name" value="HEMOCYANIN_2"/>
    <property type="match status" value="1"/>
</dbReference>
<dbReference type="InterPro" id="IPR002227">
    <property type="entry name" value="Tyrosinase_Cu-bd"/>
</dbReference>
<dbReference type="InterPro" id="IPR036697">
    <property type="entry name" value="Hemocyanin_N_sf"/>
</dbReference>
<dbReference type="Gene3D" id="1.20.1370.10">
    <property type="entry name" value="Hemocyanin, N-terminal domain"/>
    <property type="match status" value="1"/>
</dbReference>
<feature type="signal peptide" evidence="2">
    <location>
        <begin position="1"/>
        <end position="18"/>
    </location>
</feature>
<evidence type="ECO:0000256" key="2">
    <source>
        <dbReference type="SAM" id="SignalP"/>
    </source>
</evidence>
<comment type="similarity">
    <text evidence="1">Belongs to the tyrosinase family. Hemocyanin subfamily.</text>
</comment>
<feature type="domain" description="Tyrosinase copper-binding" evidence="3">
    <location>
        <begin position="415"/>
        <end position="426"/>
    </location>
</feature>
<dbReference type="Gene3D" id="2.60.40.1520">
    <property type="entry name" value="Hemocyanin, C-terminal domain"/>
    <property type="match status" value="1"/>
</dbReference>
<evidence type="ECO:0000256" key="1">
    <source>
        <dbReference type="ARBA" id="ARBA00009470"/>
    </source>
</evidence>
<dbReference type="PRINTS" id="PR00187">
    <property type="entry name" value="HAEMOCYANIN"/>
</dbReference>
<accession>A0A060PQG9</accession>
<dbReference type="InterPro" id="IPR037020">
    <property type="entry name" value="Hemocyanin_C_sf"/>
</dbReference>
<dbReference type="Pfam" id="PF03723">
    <property type="entry name" value="Hemocyanin_C"/>
    <property type="match status" value="1"/>
</dbReference>
<dbReference type="AlphaFoldDB" id="A0A060PQG9"/>
<dbReference type="InterPro" id="IPR005203">
    <property type="entry name" value="Hemocyanin_C"/>
</dbReference>
<dbReference type="InterPro" id="IPR013788">
    <property type="entry name" value="Hemocyanin/hexamerin"/>
</dbReference>